<evidence type="ECO:0000259" key="4">
    <source>
        <dbReference type="Pfam" id="PF13439"/>
    </source>
</evidence>
<dbReference type="Gene3D" id="3.40.50.2000">
    <property type="entry name" value="Glycogen Phosphorylase B"/>
    <property type="match status" value="2"/>
</dbReference>
<organism evidence="5 6">
    <name type="scientific">Xanthomonas campestris pv. campestris (strain 8004)</name>
    <dbReference type="NCBI Taxonomy" id="314565"/>
    <lineage>
        <taxon>Bacteria</taxon>
        <taxon>Pseudomonadati</taxon>
        <taxon>Pseudomonadota</taxon>
        <taxon>Gammaproteobacteria</taxon>
        <taxon>Lysobacterales</taxon>
        <taxon>Lysobacteraceae</taxon>
        <taxon>Xanthomonas</taxon>
    </lineage>
</organism>
<dbReference type="KEGG" id="xcb:XC_2551"/>
<feature type="domain" description="Glycosyl transferase family 1" evidence="3">
    <location>
        <begin position="208"/>
        <end position="357"/>
    </location>
</feature>
<dbReference type="GO" id="GO:0016757">
    <property type="term" value="F:glycosyltransferase activity"/>
    <property type="evidence" value="ECO:0007669"/>
    <property type="project" value="UniProtKB-KW"/>
</dbReference>
<dbReference type="CDD" id="cd03801">
    <property type="entry name" value="GT4_PimA-like"/>
    <property type="match status" value="1"/>
</dbReference>
<accession>A0A0H2X8I5</accession>
<protein>
    <submittedName>
        <fullName evidence="5">Hexosyltransferase</fullName>
    </submittedName>
</protein>
<dbReference type="PANTHER" id="PTHR12526">
    <property type="entry name" value="GLYCOSYLTRANSFERASE"/>
    <property type="match status" value="1"/>
</dbReference>
<dbReference type="Pfam" id="PF13439">
    <property type="entry name" value="Glyco_transf_4"/>
    <property type="match status" value="1"/>
</dbReference>
<keyword evidence="1" id="KW-0328">Glycosyltransferase</keyword>
<evidence type="ECO:0000313" key="6">
    <source>
        <dbReference type="Proteomes" id="UP000000420"/>
    </source>
</evidence>
<keyword evidence="2 5" id="KW-0808">Transferase</keyword>
<name>A0A0H2X8I5_XANC8</name>
<reference evidence="5 6" key="1">
    <citation type="journal article" date="2005" name="Genome Res.">
        <title>Comparative and functional genomic analyses of the pathogenicity of phytopathogen Xanthomonas campestris pv. campestris.</title>
        <authorList>
            <person name="Qian W."/>
            <person name="Jia Y."/>
            <person name="Ren S.X."/>
            <person name="He Y.Q."/>
            <person name="Feng J.X."/>
            <person name="Lu L.F."/>
            <person name="Sun Q."/>
            <person name="Ying G."/>
            <person name="Tang D.J."/>
            <person name="Tang H."/>
            <person name="Wu W."/>
            <person name="Hao P."/>
            <person name="Wang L."/>
            <person name="Jiang B.L."/>
            <person name="Zeng S."/>
            <person name="Gu W.Y."/>
            <person name="Lu G."/>
            <person name="Rong L."/>
            <person name="Tian Y."/>
            <person name="Yao Z."/>
            <person name="Fu G."/>
            <person name="Chen B."/>
            <person name="Fang R."/>
            <person name="Qiang B."/>
            <person name="Chen Z."/>
            <person name="Zhao G.P."/>
            <person name="Tang J.L."/>
            <person name="He C."/>
        </authorList>
    </citation>
    <scope>NUCLEOTIDE SEQUENCE [LARGE SCALE GENOMIC DNA]</scope>
    <source>
        <strain evidence="5 6">8004</strain>
    </source>
</reference>
<dbReference type="EMBL" id="CP000050">
    <property type="protein sequence ID" value="AAY49601.1"/>
    <property type="molecule type" value="Genomic_DNA"/>
</dbReference>
<feature type="domain" description="Glycosyltransferase subfamily 4-like N-terminal" evidence="4">
    <location>
        <begin position="41"/>
        <end position="191"/>
    </location>
</feature>
<dbReference type="HOGENOM" id="CLU_752170_0_0_6"/>
<dbReference type="AlphaFoldDB" id="A0A0H2X8I5"/>
<dbReference type="InterPro" id="IPR028098">
    <property type="entry name" value="Glyco_trans_4-like_N"/>
</dbReference>
<dbReference type="InterPro" id="IPR001296">
    <property type="entry name" value="Glyco_trans_1"/>
</dbReference>
<evidence type="ECO:0000259" key="3">
    <source>
        <dbReference type="Pfam" id="PF00534"/>
    </source>
</evidence>
<gene>
    <name evidence="5" type="ordered locus">XC_2551</name>
</gene>
<evidence type="ECO:0000256" key="2">
    <source>
        <dbReference type="ARBA" id="ARBA00022679"/>
    </source>
</evidence>
<evidence type="ECO:0000313" key="5">
    <source>
        <dbReference type="EMBL" id="AAY49601.1"/>
    </source>
</evidence>
<proteinExistence type="predicted"/>
<dbReference type="PANTHER" id="PTHR12526:SF510">
    <property type="entry name" value="D-INOSITOL 3-PHOSPHATE GLYCOSYLTRANSFERASE"/>
    <property type="match status" value="1"/>
</dbReference>
<dbReference type="Pfam" id="PF00534">
    <property type="entry name" value="Glycos_transf_1"/>
    <property type="match status" value="1"/>
</dbReference>
<dbReference type="Proteomes" id="UP000000420">
    <property type="component" value="Chromosome"/>
</dbReference>
<dbReference type="SUPFAM" id="SSF53756">
    <property type="entry name" value="UDP-Glycosyltransferase/glycogen phosphorylase"/>
    <property type="match status" value="1"/>
</dbReference>
<sequence length="387" mass="41848">MARRLHTGAAHGSGATAMKLAVVVPGGVDRSGEVRVIPVFLTLIDWLARNHEVHVFVLHQEPEPATWMLRGATVHNIGQHRTRLRAIAAIREEHRRAPFDVVQALFSGYCSLIAVVAAKLLRRPSVVHIAGGELVALHGIGYGGRRRWRGRLREAVILRLADRVTAASLPIIASLHALGVTAQRVPLGVDLRAWPPAPPRARSGGVARLLHVASLNPVKDQTTLLRALAALKRAGVAFVVDIVGVDTLDGRIHALAEQLDLGAQVRFVGFKTQRELRPIMQSADLLLMSSLHEAGPMVLLEAALVGVPTVGTAVGHLAEWAPSAALAVPPGDWAGLAEAIRQVLADDELRLRLAWAAQCRATREDAGLTTRLFETLYRELCAERPLR</sequence>
<evidence type="ECO:0000256" key="1">
    <source>
        <dbReference type="ARBA" id="ARBA00022676"/>
    </source>
</evidence>
<dbReference type="GO" id="GO:1901135">
    <property type="term" value="P:carbohydrate derivative metabolic process"/>
    <property type="evidence" value="ECO:0007669"/>
    <property type="project" value="UniProtKB-ARBA"/>
</dbReference>